<name>Q6CSY7_KLULA</name>
<keyword evidence="2" id="KW-1133">Transmembrane helix</keyword>
<evidence type="ECO:0000256" key="2">
    <source>
        <dbReference type="SAM" id="Phobius"/>
    </source>
</evidence>
<feature type="region of interest" description="Disordered" evidence="1">
    <location>
        <begin position="31"/>
        <end position="60"/>
    </location>
</feature>
<keyword evidence="4" id="KW-1185">Reference proteome</keyword>
<dbReference type="KEGG" id="kla:KLLA0_C16819g"/>
<protein>
    <submittedName>
        <fullName evidence="3">KLLA0C16819p</fullName>
    </submittedName>
</protein>
<reference evidence="3 4" key="1">
    <citation type="journal article" date="2004" name="Nature">
        <title>Genome evolution in yeasts.</title>
        <authorList>
            <consortium name="Genolevures"/>
            <person name="Dujon B."/>
            <person name="Sherman D."/>
            <person name="Fischer G."/>
            <person name="Durrens P."/>
            <person name="Casaregola S."/>
            <person name="Lafontaine I."/>
            <person name="de Montigny J."/>
            <person name="Marck C."/>
            <person name="Neuveglise C."/>
            <person name="Talla E."/>
            <person name="Goffard N."/>
            <person name="Frangeul L."/>
            <person name="Aigle M."/>
            <person name="Anthouard V."/>
            <person name="Babour A."/>
            <person name="Barbe V."/>
            <person name="Barnay S."/>
            <person name="Blanchin S."/>
            <person name="Beckerich J.M."/>
            <person name="Beyne E."/>
            <person name="Bleykasten C."/>
            <person name="Boisrame A."/>
            <person name="Boyer J."/>
            <person name="Cattolico L."/>
            <person name="Confanioleri F."/>
            <person name="de Daruvar A."/>
            <person name="Despons L."/>
            <person name="Fabre E."/>
            <person name="Fairhead C."/>
            <person name="Ferry-Dumazet H."/>
            <person name="Groppi A."/>
            <person name="Hantraye F."/>
            <person name="Hennequin C."/>
            <person name="Jauniaux N."/>
            <person name="Joyet P."/>
            <person name="Kachouri R."/>
            <person name="Kerrest A."/>
            <person name="Koszul R."/>
            <person name="Lemaire M."/>
            <person name="Lesur I."/>
            <person name="Ma L."/>
            <person name="Muller H."/>
            <person name="Nicaud J.M."/>
            <person name="Nikolski M."/>
            <person name="Oztas S."/>
            <person name="Ozier-Kalogeropoulos O."/>
            <person name="Pellenz S."/>
            <person name="Potier S."/>
            <person name="Richard G.F."/>
            <person name="Straub M.L."/>
            <person name="Suleau A."/>
            <person name="Swennene D."/>
            <person name="Tekaia F."/>
            <person name="Wesolowski-Louvel M."/>
            <person name="Westhof E."/>
            <person name="Wirth B."/>
            <person name="Zeniou-Meyer M."/>
            <person name="Zivanovic I."/>
            <person name="Bolotin-Fukuhara M."/>
            <person name="Thierry A."/>
            <person name="Bouchier C."/>
            <person name="Caudron B."/>
            <person name="Scarpelli C."/>
            <person name="Gaillardin C."/>
            <person name="Weissenbach J."/>
            <person name="Wincker P."/>
            <person name="Souciet J.L."/>
        </authorList>
    </citation>
    <scope>NUCLEOTIDE SEQUENCE [LARGE SCALE GENOMIC DNA]</scope>
    <source>
        <strain evidence="4">ATCC 8585 / CBS 2359 / DSM 70799 / NBRC 1267 / NRRL Y-1140 / WM37</strain>
    </source>
</reference>
<dbReference type="Proteomes" id="UP000000598">
    <property type="component" value="Chromosome C"/>
</dbReference>
<feature type="transmembrane region" description="Helical" evidence="2">
    <location>
        <begin position="79"/>
        <end position="96"/>
    </location>
</feature>
<evidence type="ECO:0000313" key="4">
    <source>
        <dbReference type="Proteomes" id="UP000000598"/>
    </source>
</evidence>
<dbReference type="HOGENOM" id="CLU_2236998_0_0_1"/>
<dbReference type="AlphaFoldDB" id="Q6CSY7"/>
<dbReference type="InParanoid" id="Q6CSY7"/>
<organism evidence="3 4">
    <name type="scientific">Kluyveromyces lactis (strain ATCC 8585 / CBS 2359 / DSM 70799 / NBRC 1267 / NRRL Y-1140 / WM37)</name>
    <name type="common">Yeast</name>
    <name type="synonym">Candida sphaerica</name>
    <dbReference type="NCBI Taxonomy" id="284590"/>
    <lineage>
        <taxon>Eukaryota</taxon>
        <taxon>Fungi</taxon>
        <taxon>Dikarya</taxon>
        <taxon>Ascomycota</taxon>
        <taxon>Saccharomycotina</taxon>
        <taxon>Saccharomycetes</taxon>
        <taxon>Saccharomycetales</taxon>
        <taxon>Saccharomycetaceae</taxon>
        <taxon>Kluyveromyces</taxon>
    </lineage>
</organism>
<sequence length="105" mass="11973">MNRKHVYHVITNLCPFFSPFPSNSCQPRPTFPLSSLKKNSPLDPKPHVDPGIENKIQPRQQSPVVNPEKMIWPKIMKNIVGLIFHHLGSNGLFLLFRQSSISFSP</sequence>
<dbReference type="RefSeq" id="XP_452952.1">
    <property type="nucleotide sequence ID" value="XM_452952.1"/>
</dbReference>
<dbReference type="PaxDb" id="284590-Q6CSY7"/>
<evidence type="ECO:0000313" key="3">
    <source>
        <dbReference type="EMBL" id="CAH01803.1"/>
    </source>
</evidence>
<gene>
    <name evidence="3" type="ORF">KLLA0_C16819g</name>
</gene>
<dbReference type="EMBL" id="CR382123">
    <property type="protein sequence ID" value="CAH01803.1"/>
    <property type="molecule type" value="Genomic_DNA"/>
</dbReference>
<dbReference type="GeneID" id="2892578"/>
<keyword evidence="2" id="KW-0812">Transmembrane</keyword>
<accession>Q6CSY7</accession>
<proteinExistence type="predicted"/>
<evidence type="ECO:0000256" key="1">
    <source>
        <dbReference type="SAM" id="MobiDB-lite"/>
    </source>
</evidence>
<keyword evidence="2" id="KW-0472">Membrane</keyword>